<dbReference type="GO" id="GO:0045493">
    <property type="term" value="P:xylan catabolic process"/>
    <property type="evidence" value="ECO:0007669"/>
    <property type="project" value="UniProtKB-KW"/>
</dbReference>
<keyword evidence="8" id="KW-1015">Disulfide bond</keyword>
<keyword evidence="3" id="KW-0624">Polysaccharide degradation</keyword>
<evidence type="ECO:0000256" key="4">
    <source>
        <dbReference type="ARBA" id="ARBA00022723"/>
    </source>
</evidence>
<evidence type="ECO:0000256" key="1">
    <source>
        <dbReference type="ARBA" id="ARBA00006249"/>
    </source>
</evidence>
<evidence type="ECO:0000256" key="7">
    <source>
        <dbReference type="ARBA" id="ARBA00022837"/>
    </source>
</evidence>
<keyword evidence="12" id="KW-1185">Reference proteome</keyword>
<organism evidence="11 12">
    <name type="scientific">Fusarium vanettenii (strain ATCC MYA-4622 / CBS 123669 / FGSC 9596 / NRRL 45880 / 77-13-4)</name>
    <name type="common">Fusarium solani subsp. pisi</name>
    <dbReference type="NCBI Taxonomy" id="660122"/>
    <lineage>
        <taxon>Eukaryota</taxon>
        <taxon>Fungi</taxon>
        <taxon>Dikarya</taxon>
        <taxon>Ascomycota</taxon>
        <taxon>Pezizomycotina</taxon>
        <taxon>Sordariomycetes</taxon>
        <taxon>Hypocreomycetidae</taxon>
        <taxon>Hypocreales</taxon>
        <taxon>Nectriaceae</taxon>
        <taxon>Fusarium</taxon>
        <taxon>Fusarium solani species complex</taxon>
        <taxon>Fusarium vanettenii</taxon>
    </lineage>
</organism>
<dbReference type="InterPro" id="IPR029058">
    <property type="entry name" value="AB_hydrolase_fold"/>
</dbReference>
<dbReference type="PANTHER" id="PTHR33938">
    <property type="entry name" value="FERULOYL ESTERASE B-RELATED"/>
    <property type="match status" value="1"/>
</dbReference>
<evidence type="ECO:0000256" key="6">
    <source>
        <dbReference type="ARBA" id="ARBA00022801"/>
    </source>
</evidence>
<keyword evidence="3" id="KW-0858">Xylan degradation</keyword>
<comment type="similarity">
    <text evidence="1 10">Belongs to the tannase family.</text>
</comment>
<dbReference type="InterPro" id="IPR011118">
    <property type="entry name" value="Tannase/feruloyl_esterase"/>
</dbReference>
<dbReference type="eggNOG" id="ENOG502QPXZ">
    <property type="taxonomic scope" value="Eukaryota"/>
</dbReference>
<dbReference type="HOGENOM" id="CLU_280190_0_0_1"/>
<keyword evidence="7" id="KW-0106">Calcium</keyword>
<evidence type="ECO:0000256" key="10">
    <source>
        <dbReference type="RuleBase" id="RU361238"/>
    </source>
</evidence>
<reference evidence="11 12" key="1">
    <citation type="journal article" date="2009" name="PLoS Genet.">
        <title>The genome of Nectria haematococca: contribution of supernumerary chromosomes to gene expansion.</title>
        <authorList>
            <person name="Coleman J.J."/>
            <person name="Rounsley S.D."/>
            <person name="Rodriguez-Carres M."/>
            <person name="Kuo A."/>
            <person name="Wasmann C.C."/>
            <person name="Grimwood J."/>
            <person name="Schmutz J."/>
            <person name="Taga M."/>
            <person name="White G.J."/>
            <person name="Zhou S."/>
            <person name="Schwartz D.C."/>
            <person name="Freitag M."/>
            <person name="Ma L.J."/>
            <person name="Danchin E.G."/>
            <person name="Henrissat B."/>
            <person name="Coutinho P.M."/>
            <person name="Nelson D.R."/>
            <person name="Straney D."/>
            <person name="Napoli C.A."/>
            <person name="Barker B.M."/>
            <person name="Gribskov M."/>
            <person name="Rep M."/>
            <person name="Kroken S."/>
            <person name="Molnar I."/>
            <person name="Rensing C."/>
            <person name="Kennell J.C."/>
            <person name="Zamora J."/>
            <person name="Farman M.L."/>
            <person name="Selker E.U."/>
            <person name="Salamov A."/>
            <person name="Shapiro H."/>
            <person name="Pangilinan J."/>
            <person name="Lindquist E."/>
            <person name="Lamers C."/>
            <person name="Grigoriev I.V."/>
            <person name="Geiser D.M."/>
            <person name="Covert S.F."/>
            <person name="Temporini E."/>
            <person name="Vanetten H.D."/>
        </authorList>
    </citation>
    <scope>NUCLEOTIDE SEQUENCE [LARGE SCALE GENOMIC DNA]</scope>
    <source>
        <strain evidence="12">ATCC MYA-4622 / CBS 123669 / FGSC 9596 / NRRL 45880 / 77-13-4</strain>
    </source>
</reference>
<evidence type="ECO:0000313" key="12">
    <source>
        <dbReference type="Proteomes" id="UP000005206"/>
    </source>
</evidence>
<name>C7ZK89_FUSV7</name>
<dbReference type="Pfam" id="PF11578">
    <property type="entry name" value="DUF3237"/>
    <property type="match status" value="1"/>
</dbReference>
<evidence type="ECO:0000256" key="9">
    <source>
        <dbReference type="ARBA" id="ARBA00034075"/>
    </source>
</evidence>
<gene>
    <name evidence="11" type="ORF">NECHADRAFT_52465</name>
</gene>
<dbReference type="EMBL" id="GG698937">
    <property type="protein sequence ID" value="EEU35594.1"/>
    <property type="molecule type" value="Genomic_DNA"/>
</dbReference>
<dbReference type="OrthoDB" id="3039123at2759"/>
<dbReference type="RefSeq" id="XP_003041307.1">
    <property type="nucleotide sequence ID" value="XM_003041261.1"/>
</dbReference>
<comment type="catalytic activity">
    <reaction evidence="9">
        <text>feruloyl-polysaccharide + H2O = ferulate + polysaccharide.</text>
        <dbReference type="EC" id="3.1.1.73"/>
    </reaction>
</comment>
<accession>C7ZK89</accession>
<proteinExistence type="inferred from homology"/>
<protein>
    <recommendedName>
        <fullName evidence="10">Carboxylic ester hydrolase</fullName>
        <ecNumber evidence="10">3.1.1.-</ecNumber>
    </recommendedName>
</protein>
<dbReference type="Gene3D" id="2.40.160.20">
    <property type="match status" value="1"/>
</dbReference>
<evidence type="ECO:0000256" key="3">
    <source>
        <dbReference type="ARBA" id="ARBA00022651"/>
    </source>
</evidence>
<keyword evidence="6 10" id="KW-0378">Hydrolase</keyword>
<dbReference type="AlphaFoldDB" id="C7ZK89"/>
<dbReference type="EC" id="3.1.1.-" evidence="10"/>
<dbReference type="InParanoid" id="C7ZK89"/>
<dbReference type="Pfam" id="PF07519">
    <property type="entry name" value="Tannase"/>
    <property type="match status" value="1"/>
</dbReference>
<dbReference type="Proteomes" id="UP000005206">
    <property type="component" value="Chromosome 11"/>
</dbReference>
<dbReference type="PANTHER" id="PTHR33938:SF15">
    <property type="entry name" value="FERULOYL ESTERASE B-RELATED"/>
    <property type="match status" value="1"/>
</dbReference>
<dbReference type="GO" id="GO:0030600">
    <property type="term" value="F:feruloyl esterase activity"/>
    <property type="evidence" value="ECO:0007669"/>
    <property type="project" value="UniProtKB-EC"/>
</dbReference>
<sequence length="1122" mass="125583">MSEQVSVNDLLTVIITTSVTPSAPSTELLEAILESFDRHCPALLSCNVIVVFDGYDKIVPTARLKKGQVTPQQAENFASYKQNVKNLILGRYQRHGEGSTFTNTHAKAEYGSTRGDNEVSYTISQTCDKSVTFIEPSRRLGFGLAVRSALRATETPYVWVQQHDWALLSDLPIEPMLQIMKAHESDLEVPIKYICLAAVRMLSYATSMDVARFPALRNLTASLTGDFSTASYPDAKVPLTPMYFWHDKPHLASTAHYLSRVFPTRLAMFRGDFIEDKIGQRARAQMKEGEWNKWATWLYYPDGGKQLCLRHLQGRTRENATGQADRAAMWKQRNESRDVEKESSVVEMRITSFLSFTLLAIEPCFTTAQRLGTPSYEFLYTVNASLGERWPVGDYGQGSRVVIPITGGTFNGPRLSGTINNLGADWGLTDSKGVFFPDTRYNLRTHDGADIFIQTAGPTQPDGRTLLRGIFQTGHPDYEWLNYIVAIGVLQRPTGDHKGKYVLIDMWQVSLPCESQQGEEDCRARIWAHTADTSWNLASGIKLLEITVVHSYYLANSQESSPLWRRRIISTIPTSKLGAFYTVCRVYTIMVSQIVMNLSSLLFPSLLQGSHVFSETGVDFATRCADFATSLQLPDTKVWFTQHVSPGTKITFPDNHETCRRPEQVVDVELCRIAMSVATSPISNISFEAWLPSNWTGRFLSTGNGGMSGCIQYEDIAYGVGLGFATVGANNGLNGTSALPMFHHPEVVEDYAYRSVHTGVVVGKQVTKQFYGQDHTKSYYLGCSTGGRQGFKEAQDFPEDFDGIVAGAPAFAFGGLMSRSASFWAIDGPPGSPSYLSLDDWDMVHNDVLTQCDRLDGVEDGVIEDPNLCQYRPESLICAEGQTEKCLTAHQAEAVRRIFSPLFGSDGNFIYPRLQPGGTHGFHYVVNDNPFPYSTEWLRYVIYENADWDPSTTNTKDYEAMIEKNPYNVQTWKGDLSGIRDRGAKILHYHGLQDGMISSEISQIYYDYVSRTMGLGSTELDKFYRLFRISGCGHCAWGDGASHIGSKLINIGGLDPESNLLLAIVRWVEEGIPPETIMGYRYVDGEREKGVDYKRRHCRYPYRNVWDRASDPKDPDSWSCQL</sequence>
<evidence type="ECO:0000256" key="5">
    <source>
        <dbReference type="ARBA" id="ARBA00022729"/>
    </source>
</evidence>
<keyword evidence="4" id="KW-0479">Metal-binding</keyword>
<keyword evidence="3" id="KW-0119">Carbohydrate metabolism</keyword>
<evidence type="ECO:0000313" key="11">
    <source>
        <dbReference type="EMBL" id="EEU35594.1"/>
    </source>
</evidence>
<evidence type="ECO:0000256" key="8">
    <source>
        <dbReference type="ARBA" id="ARBA00023157"/>
    </source>
</evidence>
<dbReference type="GeneID" id="9676023"/>
<evidence type="ECO:0000256" key="2">
    <source>
        <dbReference type="ARBA" id="ARBA00022487"/>
    </source>
</evidence>
<keyword evidence="5" id="KW-0732">Signal</keyword>
<dbReference type="GO" id="GO:0046872">
    <property type="term" value="F:metal ion binding"/>
    <property type="evidence" value="ECO:0007669"/>
    <property type="project" value="UniProtKB-KW"/>
</dbReference>
<keyword evidence="2" id="KW-0719">Serine esterase</keyword>
<dbReference type="VEuPathDB" id="FungiDB:NECHADRAFT_52465"/>
<dbReference type="SUPFAM" id="SSF53474">
    <property type="entry name" value="alpha/beta-Hydrolases"/>
    <property type="match status" value="1"/>
</dbReference>
<dbReference type="KEGG" id="nhe:NECHADRAFT_52465"/>